<dbReference type="EMBL" id="CM044704">
    <property type="protein sequence ID" value="KAI5668112.1"/>
    <property type="molecule type" value="Genomic_DNA"/>
</dbReference>
<comment type="caution">
    <text evidence="1">The sequence shown here is derived from an EMBL/GenBank/DDBJ whole genome shotgun (WGS) entry which is preliminary data.</text>
</comment>
<proteinExistence type="predicted"/>
<organism evidence="1 2">
    <name type="scientific">Catharanthus roseus</name>
    <name type="common">Madagascar periwinkle</name>
    <name type="synonym">Vinca rosea</name>
    <dbReference type="NCBI Taxonomy" id="4058"/>
    <lineage>
        <taxon>Eukaryota</taxon>
        <taxon>Viridiplantae</taxon>
        <taxon>Streptophyta</taxon>
        <taxon>Embryophyta</taxon>
        <taxon>Tracheophyta</taxon>
        <taxon>Spermatophyta</taxon>
        <taxon>Magnoliopsida</taxon>
        <taxon>eudicotyledons</taxon>
        <taxon>Gunneridae</taxon>
        <taxon>Pentapetalae</taxon>
        <taxon>asterids</taxon>
        <taxon>lamiids</taxon>
        <taxon>Gentianales</taxon>
        <taxon>Apocynaceae</taxon>
        <taxon>Rauvolfioideae</taxon>
        <taxon>Vinceae</taxon>
        <taxon>Catharanthinae</taxon>
        <taxon>Catharanthus</taxon>
    </lineage>
</organism>
<evidence type="ECO:0000313" key="1">
    <source>
        <dbReference type="EMBL" id="KAI5668112.1"/>
    </source>
</evidence>
<protein>
    <submittedName>
        <fullName evidence="1">Uncharacterized protein</fullName>
    </submittedName>
</protein>
<name>A0ACC0B654_CATRO</name>
<reference evidence="2" key="1">
    <citation type="journal article" date="2023" name="Nat. Plants">
        <title>Single-cell RNA sequencing provides a high-resolution roadmap for understanding the multicellular compartmentation of specialized metabolism.</title>
        <authorList>
            <person name="Sun S."/>
            <person name="Shen X."/>
            <person name="Li Y."/>
            <person name="Li Y."/>
            <person name="Wang S."/>
            <person name="Li R."/>
            <person name="Zhang H."/>
            <person name="Shen G."/>
            <person name="Guo B."/>
            <person name="Wei J."/>
            <person name="Xu J."/>
            <person name="St-Pierre B."/>
            <person name="Chen S."/>
            <person name="Sun C."/>
        </authorList>
    </citation>
    <scope>NUCLEOTIDE SEQUENCE [LARGE SCALE GENOMIC DNA]</scope>
</reference>
<accession>A0ACC0B654</accession>
<sequence>MIGIWGQPENTTLIKVHCSIYRQPIGKTRSKFPEKKFDLSPGSRGMVLQSIDSKWRNWKSMLKRKYHDPEKSIQSQFACPTEQELQKNKMNEKTTQLPPDSEDINAWMIFYLKFLDQISIEEFVRKYTYNEE</sequence>
<dbReference type="Proteomes" id="UP001060085">
    <property type="component" value="Linkage Group LG04"/>
</dbReference>
<gene>
    <name evidence="1" type="ORF">M9H77_17965</name>
</gene>
<keyword evidence="2" id="KW-1185">Reference proteome</keyword>
<evidence type="ECO:0000313" key="2">
    <source>
        <dbReference type="Proteomes" id="UP001060085"/>
    </source>
</evidence>